<dbReference type="Gene3D" id="1.50.10.10">
    <property type="match status" value="1"/>
</dbReference>
<feature type="disulfide bond" evidence="7">
    <location>
        <begin position="404"/>
        <end position="437"/>
    </location>
</feature>
<accession>A0A096P8L8</accession>
<feature type="signal peptide" evidence="10">
    <location>
        <begin position="1"/>
        <end position="34"/>
    </location>
</feature>
<dbReference type="PANTHER" id="PTHR11742:SF6">
    <property type="entry name" value="MANNOSYL-OLIGOSACCHARIDE ALPHA-1,2-MANNOSIDASE IA-RELATED"/>
    <property type="match status" value="1"/>
</dbReference>
<evidence type="ECO:0000256" key="1">
    <source>
        <dbReference type="ARBA" id="ARBA00001913"/>
    </source>
</evidence>
<dbReference type="STRING" id="70448.A0A096P8L8"/>
<gene>
    <name evidence="11" type="ORF">OT_ostta16g01040</name>
</gene>
<organism evidence="11 12">
    <name type="scientific">Ostreococcus tauri</name>
    <name type="common">Marine green alga</name>
    <dbReference type="NCBI Taxonomy" id="70448"/>
    <lineage>
        <taxon>Eukaryota</taxon>
        <taxon>Viridiplantae</taxon>
        <taxon>Chlorophyta</taxon>
        <taxon>Mamiellophyceae</taxon>
        <taxon>Mamiellales</taxon>
        <taxon>Bathycoccaceae</taxon>
        <taxon>Ostreococcus</taxon>
    </lineage>
</organism>
<dbReference type="InParanoid" id="A0A096P8L8"/>
<dbReference type="FunCoup" id="A0A096P8L8">
    <property type="interactions" value="1257"/>
</dbReference>
<keyword evidence="10" id="KW-0732">Signal</keyword>
<keyword evidence="4 8" id="KW-0378">Hydrolase</keyword>
<evidence type="ECO:0000256" key="6">
    <source>
        <dbReference type="PIRSR" id="PIRSR601382-2"/>
    </source>
</evidence>
<dbReference type="GO" id="GO:0004571">
    <property type="term" value="F:mannosyl-oligosaccharide 1,2-alpha-mannosidase activity"/>
    <property type="evidence" value="ECO:0007669"/>
    <property type="project" value="InterPro"/>
</dbReference>
<dbReference type="RefSeq" id="XP_003083553.2">
    <property type="nucleotide sequence ID" value="XM_003083505.2"/>
</dbReference>
<dbReference type="GeneID" id="9830927"/>
<dbReference type="InterPro" id="IPR036026">
    <property type="entry name" value="Seven-hairpin_glycosidases"/>
</dbReference>
<dbReference type="GO" id="GO:0000139">
    <property type="term" value="C:Golgi membrane"/>
    <property type="evidence" value="ECO:0007669"/>
    <property type="project" value="TreeGrafter"/>
</dbReference>
<evidence type="ECO:0000256" key="8">
    <source>
        <dbReference type="RuleBase" id="RU361193"/>
    </source>
</evidence>
<dbReference type="InterPro" id="IPR012341">
    <property type="entry name" value="6hp_glycosidase-like_sf"/>
</dbReference>
<keyword evidence="6" id="KW-0479">Metal-binding</keyword>
<protein>
    <recommendedName>
        <fullName evidence="8">alpha-1,2-Mannosidase</fullName>
        <ecNumber evidence="8">3.2.1.-</ecNumber>
    </recommendedName>
</protein>
<evidence type="ECO:0000256" key="4">
    <source>
        <dbReference type="ARBA" id="ARBA00022801"/>
    </source>
</evidence>
<comment type="similarity">
    <text evidence="3 8">Belongs to the glycosyl hydrolase 47 family.</text>
</comment>
<dbReference type="Pfam" id="PF01532">
    <property type="entry name" value="Glyco_hydro_47"/>
    <property type="match status" value="1"/>
</dbReference>
<dbReference type="GO" id="GO:0005975">
    <property type="term" value="P:carbohydrate metabolic process"/>
    <property type="evidence" value="ECO:0007669"/>
    <property type="project" value="InterPro"/>
</dbReference>
<evidence type="ECO:0000256" key="10">
    <source>
        <dbReference type="SAM" id="SignalP"/>
    </source>
</evidence>
<comment type="cofactor">
    <cofactor evidence="1 6">
        <name>Ca(2+)</name>
        <dbReference type="ChEBI" id="CHEBI:29108"/>
    </cofactor>
</comment>
<keyword evidence="8" id="KW-0326">Glycosidase</keyword>
<evidence type="ECO:0000256" key="5">
    <source>
        <dbReference type="ARBA" id="ARBA00023157"/>
    </source>
</evidence>
<evidence type="ECO:0000256" key="2">
    <source>
        <dbReference type="ARBA" id="ARBA00004922"/>
    </source>
</evidence>
<dbReference type="PRINTS" id="PR00747">
    <property type="entry name" value="GLYHDRLASE47"/>
</dbReference>
<reference evidence="12" key="1">
    <citation type="journal article" date="2006" name="Proc. Natl. Acad. Sci. U.S.A.">
        <title>Genome analysis of the smallest free-living eukaryote Ostreococcus tauri unveils many unique features.</title>
        <authorList>
            <person name="Derelle E."/>
            <person name="Ferraz C."/>
            <person name="Rombauts S."/>
            <person name="Rouze P."/>
            <person name="Worden A.Z."/>
            <person name="Robbens S."/>
            <person name="Partensky F."/>
            <person name="Degroeve S."/>
            <person name="Echeynie S."/>
            <person name="Cooke R."/>
            <person name="Saeys Y."/>
            <person name="Wuyts J."/>
            <person name="Jabbari K."/>
            <person name="Bowler C."/>
            <person name="Panaud O."/>
            <person name="Piegu B."/>
            <person name="Ball S.G."/>
            <person name="Ral J.-P."/>
            <person name="Bouget F.-Y."/>
            <person name="Piganeau G."/>
            <person name="De Baets B."/>
            <person name="Picard A."/>
            <person name="Delseny M."/>
            <person name="Demaille J."/>
            <person name="Van de Peer Y."/>
            <person name="Moreau H."/>
        </authorList>
    </citation>
    <scope>NUCLEOTIDE SEQUENCE [LARGE SCALE GENOMIC DNA]</scope>
    <source>
        <strain evidence="12">OTTH 0595 / CCAP 157/2 / RCC745</strain>
    </source>
</reference>
<evidence type="ECO:0000256" key="7">
    <source>
        <dbReference type="PIRSR" id="PIRSR601382-3"/>
    </source>
</evidence>
<dbReference type="KEGG" id="ota:OT_ostta16g01040"/>
<keyword evidence="6" id="KW-0106">Calcium</keyword>
<feature type="compositionally biased region" description="Basic and acidic residues" evidence="9">
    <location>
        <begin position="36"/>
        <end position="60"/>
    </location>
</feature>
<feature type="region of interest" description="Disordered" evidence="9">
    <location>
        <begin position="32"/>
        <end position="82"/>
    </location>
</feature>
<feature type="binding site" evidence="6">
    <location>
        <position position="563"/>
    </location>
    <ligand>
        <name>Ca(2+)</name>
        <dbReference type="ChEBI" id="CHEBI:29108"/>
    </ligand>
</feature>
<evidence type="ECO:0000256" key="9">
    <source>
        <dbReference type="SAM" id="MobiDB-lite"/>
    </source>
</evidence>
<feature type="chain" id="PRO_5001929008" description="alpha-1,2-Mannosidase" evidence="10">
    <location>
        <begin position="35"/>
        <end position="579"/>
    </location>
</feature>
<dbReference type="GO" id="GO:0005509">
    <property type="term" value="F:calcium ion binding"/>
    <property type="evidence" value="ECO:0007669"/>
    <property type="project" value="InterPro"/>
</dbReference>
<sequence length="579" mass="64071">MARDAARGRRRRWRRRLVAVLVVVLVATVAGAGARRRGDASRGDDDGTDGTHDDSGRIADGRPTTTATRRGDDGRRPRARPWMWSRTRRRGWSGEEGRGRRYWATTRADARRRDAVRDAFRECLTAYVTYASGHDELAPASRRGVDDFGGVDTTLADALDTMFIMGMKKEFAEGLGRLKAETSGFRALINGEVDRDVSVFETNIRVLGGLLAAHDLSGDGDALELAESFAARLSAAFDTPSGVPKSFVNVKTGKSFTLQWTGGKSILADFGSMHLEWATLSARTKNPVYEAHTGHVFEQIARARRNSGAPVGLFPHLYDTDAGKFAGGTVTFGALGDSFYEYLIKCWRSLADLKDAPLWREMFDDAVAAMTAANMTREWKREGDDVYLALSPIGSTYTMEHLACFAPGMLVLGGAEAPTKALAEEYVELARKIARTCVAMYDSQPSGLAPDHVKLVPSPSSPSMNVIDGKNIQRPETVESLFYLYRKTGEEQFRDQAWKIFQSMKAAYSVPGSGWQGVRDVRQSPAQGDDKMQSFFLAETLKYLYLIFSDSDEMHLDEWVFNTEAHPFRITKTRAKSDG</sequence>
<proteinExistence type="inferred from homology"/>
<name>A0A096P8L8_OSTTA</name>
<keyword evidence="5 7" id="KW-1015">Disulfide bond</keyword>
<dbReference type="EMBL" id="CAID01000016">
    <property type="protein sequence ID" value="CEG00319.1"/>
    <property type="molecule type" value="Genomic_DNA"/>
</dbReference>
<dbReference type="PANTHER" id="PTHR11742">
    <property type="entry name" value="MANNOSYL-OLIGOSACCHARIDE ALPHA-1,2-MANNOSIDASE-RELATED"/>
    <property type="match status" value="1"/>
</dbReference>
<comment type="caution">
    <text evidence="11">The sequence shown here is derived from an EMBL/GenBank/DDBJ whole genome shotgun (WGS) entry which is preliminary data.</text>
</comment>
<reference evidence="11 12" key="2">
    <citation type="journal article" date="2014" name="BMC Genomics">
        <title>An improved genome of the model marine alga Ostreococcus tauri unfolds by assessing Illumina de novo assemblies.</title>
        <authorList>
            <person name="Blanc-Mathieu R."/>
            <person name="Verhelst B."/>
            <person name="Derelle E."/>
            <person name="Rombauts S."/>
            <person name="Bouget F.Y."/>
            <person name="Carre I."/>
            <person name="Chateau A."/>
            <person name="Eyre-Walker A."/>
            <person name="Grimsley N."/>
            <person name="Moreau H."/>
            <person name="Piegu B."/>
            <person name="Rivals E."/>
            <person name="Schackwitz W."/>
            <person name="Van de Peer Y."/>
            <person name="Piganeau G."/>
        </authorList>
    </citation>
    <scope>NUCLEOTIDE SEQUENCE [LARGE SCALE GENOMIC DNA]</scope>
    <source>
        <strain evidence="12">OTTH 0595 / CCAP 157/2 / RCC745</strain>
    </source>
</reference>
<keyword evidence="12" id="KW-1185">Reference proteome</keyword>
<dbReference type="SUPFAM" id="SSF48225">
    <property type="entry name" value="Seven-hairpin glycosidases"/>
    <property type="match status" value="1"/>
</dbReference>
<evidence type="ECO:0000256" key="3">
    <source>
        <dbReference type="ARBA" id="ARBA00007658"/>
    </source>
</evidence>
<evidence type="ECO:0000313" key="12">
    <source>
        <dbReference type="Proteomes" id="UP000009170"/>
    </source>
</evidence>
<dbReference type="Proteomes" id="UP000009170">
    <property type="component" value="Unassembled WGS sequence"/>
</dbReference>
<dbReference type="OrthoDB" id="8118055at2759"/>
<dbReference type="InterPro" id="IPR050749">
    <property type="entry name" value="Glycosyl_Hydrolase_47"/>
</dbReference>
<evidence type="ECO:0000313" key="11">
    <source>
        <dbReference type="EMBL" id="CEG00319.1"/>
    </source>
</evidence>
<dbReference type="GO" id="GO:0005783">
    <property type="term" value="C:endoplasmic reticulum"/>
    <property type="evidence" value="ECO:0007669"/>
    <property type="project" value="TreeGrafter"/>
</dbReference>
<dbReference type="AlphaFoldDB" id="A0A096P8L8"/>
<comment type="pathway">
    <text evidence="2">Protein modification; protein glycosylation.</text>
</comment>
<dbReference type="InterPro" id="IPR001382">
    <property type="entry name" value="Glyco_hydro_47"/>
</dbReference>
<dbReference type="EC" id="3.2.1.-" evidence="8"/>